<organism evidence="2 3">
    <name type="scientific">Pleurodeles waltl</name>
    <name type="common">Iberian ribbed newt</name>
    <dbReference type="NCBI Taxonomy" id="8319"/>
    <lineage>
        <taxon>Eukaryota</taxon>
        <taxon>Metazoa</taxon>
        <taxon>Chordata</taxon>
        <taxon>Craniata</taxon>
        <taxon>Vertebrata</taxon>
        <taxon>Euteleostomi</taxon>
        <taxon>Amphibia</taxon>
        <taxon>Batrachia</taxon>
        <taxon>Caudata</taxon>
        <taxon>Salamandroidea</taxon>
        <taxon>Salamandridae</taxon>
        <taxon>Pleurodelinae</taxon>
        <taxon>Pleurodeles</taxon>
    </lineage>
</organism>
<accession>A0AAV7WQ20</accession>
<comment type="caution">
    <text evidence="2">The sequence shown here is derived from an EMBL/GenBank/DDBJ whole genome shotgun (WGS) entry which is preliminary data.</text>
</comment>
<feature type="compositionally biased region" description="Basic residues" evidence="1">
    <location>
        <begin position="66"/>
        <end position="77"/>
    </location>
</feature>
<dbReference type="AlphaFoldDB" id="A0AAV7WQ20"/>
<dbReference type="Proteomes" id="UP001066276">
    <property type="component" value="Chromosome 1_1"/>
</dbReference>
<evidence type="ECO:0000313" key="2">
    <source>
        <dbReference type="EMBL" id="KAJ1216187.1"/>
    </source>
</evidence>
<protein>
    <submittedName>
        <fullName evidence="2">Uncharacterized protein</fullName>
    </submittedName>
</protein>
<evidence type="ECO:0000313" key="3">
    <source>
        <dbReference type="Proteomes" id="UP001066276"/>
    </source>
</evidence>
<keyword evidence="3" id="KW-1185">Reference proteome</keyword>
<dbReference type="EMBL" id="JANPWB010000001">
    <property type="protein sequence ID" value="KAJ1216187.1"/>
    <property type="molecule type" value="Genomic_DNA"/>
</dbReference>
<gene>
    <name evidence="2" type="ORF">NDU88_003793</name>
</gene>
<proteinExistence type="predicted"/>
<feature type="region of interest" description="Disordered" evidence="1">
    <location>
        <begin position="1"/>
        <end position="140"/>
    </location>
</feature>
<sequence>MRALHCATEESGGQNRGLRPQVRGGLSPGDAPPLAMNLGGAGRPEDVPAHSCPPHLPPSYTPWIAARRKHRPGRRARALPEETGESKGSTRGPRRAGKPQPRLVSWEIRSRRRALSFCKPSGGGRPGTPPPALKSLTAQL</sequence>
<name>A0AAV7WQ20_PLEWA</name>
<evidence type="ECO:0000256" key="1">
    <source>
        <dbReference type="SAM" id="MobiDB-lite"/>
    </source>
</evidence>
<reference evidence="2" key="1">
    <citation type="journal article" date="2022" name="bioRxiv">
        <title>Sequencing and chromosome-scale assembly of the giantPleurodeles waltlgenome.</title>
        <authorList>
            <person name="Brown T."/>
            <person name="Elewa A."/>
            <person name="Iarovenko S."/>
            <person name="Subramanian E."/>
            <person name="Araus A.J."/>
            <person name="Petzold A."/>
            <person name="Susuki M."/>
            <person name="Suzuki K.-i.T."/>
            <person name="Hayashi T."/>
            <person name="Toyoda A."/>
            <person name="Oliveira C."/>
            <person name="Osipova E."/>
            <person name="Leigh N.D."/>
            <person name="Simon A."/>
            <person name="Yun M.H."/>
        </authorList>
    </citation>
    <scope>NUCLEOTIDE SEQUENCE</scope>
    <source>
        <strain evidence="2">20211129_DDA</strain>
        <tissue evidence="2">Liver</tissue>
    </source>
</reference>